<reference evidence="1" key="2">
    <citation type="submission" date="2018-07" db="EMBL/GenBank/DDBJ databases">
        <authorList>
            <consortium name="NCBI Pathogen Detection Project"/>
        </authorList>
    </citation>
    <scope>NUCLEOTIDE SEQUENCE</scope>
    <source>
        <strain evidence="1">15-5328</strain>
    </source>
</reference>
<sequence length="118" mass="13561">TRTVTTIQPKDIHADGSLVLDFKMKRITLQYEIKTKDNGVKILYRDVYMKNLHRTAPGVYTFEVSQVKVFATDTAGDLLSYLRVLHPEAANEIRISKVGEKTFFYSLNRQLYNVCTAQ</sequence>
<protein>
    <submittedName>
        <fullName evidence="1">Uncharacterized protein</fullName>
    </submittedName>
</protein>
<name>A0A729KKI1_SALER</name>
<evidence type="ECO:0000313" key="1">
    <source>
        <dbReference type="EMBL" id="HAE3268392.1"/>
    </source>
</evidence>
<organism evidence="1">
    <name type="scientific">Salmonella enterica</name>
    <name type="common">Salmonella choleraesuis</name>
    <dbReference type="NCBI Taxonomy" id="28901"/>
    <lineage>
        <taxon>Bacteria</taxon>
        <taxon>Pseudomonadati</taxon>
        <taxon>Pseudomonadota</taxon>
        <taxon>Gammaproteobacteria</taxon>
        <taxon>Enterobacterales</taxon>
        <taxon>Enterobacteriaceae</taxon>
        <taxon>Salmonella</taxon>
    </lineage>
</organism>
<proteinExistence type="predicted"/>
<dbReference type="AlphaFoldDB" id="A0A729KKI1"/>
<accession>A0A729KKI1</accession>
<reference evidence="1" key="1">
    <citation type="journal article" date="2018" name="Genome Biol.">
        <title>SKESA: strategic k-mer extension for scrupulous assemblies.</title>
        <authorList>
            <person name="Souvorov A."/>
            <person name="Agarwala R."/>
            <person name="Lipman D.J."/>
        </authorList>
    </citation>
    <scope>NUCLEOTIDE SEQUENCE</scope>
    <source>
        <strain evidence="1">15-5328</strain>
    </source>
</reference>
<gene>
    <name evidence="1" type="ORF">G3443_001907</name>
</gene>
<feature type="non-terminal residue" evidence="1">
    <location>
        <position position="1"/>
    </location>
</feature>
<dbReference type="EMBL" id="DAAROS010000013">
    <property type="protein sequence ID" value="HAE3268392.1"/>
    <property type="molecule type" value="Genomic_DNA"/>
</dbReference>
<comment type="caution">
    <text evidence="1">The sequence shown here is derived from an EMBL/GenBank/DDBJ whole genome shotgun (WGS) entry which is preliminary data.</text>
</comment>